<evidence type="ECO:0000313" key="1">
    <source>
        <dbReference type="EMBL" id="SVA96475.1"/>
    </source>
</evidence>
<organism evidence="1">
    <name type="scientific">marine metagenome</name>
    <dbReference type="NCBI Taxonomy" id="408172"/>
    <lineage>
        <taxon>unclassified sequences</taxon>
        <taxon>metagenomes</taxon>
        <taxon>ecological metagenomes</taxon>
    </lineage>
</organism>
<dbReference type="AlphaFoldDB" id="A0A382A4N8"/>
<dbReference type="EMBL" id="UINC01023896">
    <property type="protein sequence ID" value="SVA96475.1"/>
    <property type="molecule type" value="Genomic_DNA"/>
</dbReference>
<name>A0A382A4N8_9ZZZZ</name>
<protein>
    <submittedName>
        <fullName evidence="1">Uncharacterized protein</fullName>
    </submittedName>
</protein>
<proteinExistence type="predicted"/>
<reference evidence="1" key="1">
    <citation type="submission" date="2018-05" db="EMBL/GenBank/DDBJ databases">
        <authorList>
            <person name="Lanie J.A."/>
            <person name="Ng W.-L."/>
            <person name="Kazmierczak K.M."/>
            <person name="Andrzejewski T.M."/>
            <person name="Davidsen T.M."/>
            <person name="Wayne K.J."/>
            <person name="Tettelin H."/>
            <person name="Glass J.I."/>
            <person name="Rusch D."/>
            <person name="Podicherti R."/>
            <person name="Tsui H.-C.T."/>
            <person name="Winkler M.E."/>
        </authorList>
    </citation>
    <scope>NUCLEOTIDE SEQUENCE</scope>
</reference>
<sequence length="37" mass="4213">MPTSGSVKRDGKIMSMGGHFFLFQRWAMGFESQMLIC</sequence>
<gene>
    <name evidence="1" type="ORF">METZ01_LOCUS149329</name>
</gene>
<accession>A0A382A4N8</accession>